<organism evidence="2 3">
    <name type="scientific">Thermoleophilum album</name>
    <dbReference type="NCBI Taxonomy" id="29539"/>
    <lineage>
        <taxon>Bacteria</taxon>
        <taxon>Bacillati</taxon>
        <taxon>Actinomycetota</taxon>
        <taxon>Thermoleophilia</taxon>
        <taxon>Thermoleophilales</taxon>
        <taxon>Thermoleophilaceae</taxon>
        <taxon>Thermoleophilum</taxon>
    </lineage>
</organism>
<evidence type="ECO:0000256" key="1">
    <source>
        <dbReference type="SAM" id="MobiDB-lite"/>
    </source>
</evidence>
<accession>A0A1H6FV41</accession>
<evidence type="ECO:0000313" key="3">
    <source>
        <dbReference type="Proteomes" id="UP000222056"/>
    </source>
</evidence>
<feature type="region of interest" description="Disordered" evidence="1">
    <location>
        <begin position="158"/>
        <end position="183"/>
    </location>
</feature>
<gene>
    <name evidence="2" type="ORF">SAMN02745716_1243</name>
</gene>
<dbReference type="InterPro" id="IPR019089">
    <property type="entry name" value="Cas_GSU0054"/>
</dbReference>
<dbReference type="RefSeq" id="WP_093117408.1">
    <property type="nucleotide sequence ID" value="NZ_FNWJ01000002.1"/>
</dbReference>
<name>A0A1H6FV41_THEAL</name>
<dbReference type="STRING" id="29539.SAMN02745716_1243"/>
<dbReference type="NCBIfam" id="TIGR02165">
    <property type="entry name" value="cas5_6_GSU0054"/>
    <property type="match status" value="1"/>
</dbReference>
<keyword evidence="3" id="KW-1185">Reference proteome</keyword>
<dbReference type="AlphaFoldDB" id="A0A1H6FV41"/>
<feature type="compositionally biased region" description="Basic and acidic residues" evidence="1">
    <location>
        <begin position="172"/>
        <end position="183"/>
    </location>
</feature>
<proteinExistence type="predicted"/>
<evidence type="ECO:0000313" key="2">
    <source>
        <dbReference type="EMBL" id="SEH13655.1"/>
    </source>
</evidence>
<dbReference type="Proteomes" id="UP000222056">
    <property type="component" value="Unassembled WGS sequence"/>
</dbReference>
<protein>
    <submittedName>
        <fullName evidence="2">CRISPR-associated protein Csb2</fullName>
    </submittedName>
</protein>
<dbReference type="EMBL" id="FNWJ01000002">
    <property type="protein sequence ID" value="SEH13655.1"/>
    <property type="molecule type" value="Genomic_DNA"/>
</dbReference>
<reference evidence="3" key="1">
    <citation type="submission" date="2016-10" db="EMBL/GenBank/DDBJ databases">
        <authorList>
            <person name="Varghese N."/>
            <person name="Submissions S."/>
        </authorList>
    </citation>
    <scope>NUCLEOTIDE SEQUENCE [LARGE SCALE GENOMIC DNA]</scope>
    <source>
        <strain evidence="3">ATCC 35263</strain>
    </source>
</reference>
<sequence length="506" mass="57393">MSNATVIEVELLAGRYHAHIWGESQFAMAGPEWPPSPWRLLRALASAWFSDTGLSSEKEDRDRLLENLAHAGPPELWLPKTSFHEIRYYQPVRKGGLDRVRHHDFFAVPEGGRFWFKFDVSLACRERCLLRRLLSRLRYLGRTESRARLRVVHDTEPPPRIERVTPFQTEPSRGDQPHPERSATNKVYRSVLCAKEDFRAYHLWAVPNECTEYTPTAGYPPHLVDTLLDHKMPLPPGARWVEYELPDGLIVHEIPPRSKVGESRPPINVAEIRFRLCRRIPIPLRLLIPVARAFRDAAVARHRALTPEHSLTLTGRKPDGTIARGHRHAYYLPRLSETGAVEGLTVRVPQGSLTREELSALLAVDHIRVDGSPYPITVIPEATIAESTPPQPARRWVSTTPFLPPVPRRSQQHRCNLEEAVLLSMEHLGLGRPASLRRAPGPAGHGSISPLLSHQYLVNVGDTYGRRWMFTKRSAFWLELIFDYPVLLDLPVGADSHFGAGQFKPC</sequence>